<evidence type="ECO:0000256" key="9">
    <source>
        <dbReference type="ARBA" id="ARBA00023049"/>
    </source>
</evidence>
<feature type="binding site" evidence="14">
    <location>
        <position position="107"/>
    </location>
    <ligand>
        <name>Zn(2+)</name>
        <dbReference type="ChEBI" id="CHEBI:29105"/>
        <label>1</label>
    </ligand>
</feature>
<evidence type="ECO:0000256" key="17">
    <source>
        <dbReference type="SAM" id="MobiDB-lite"/>
    </source>
</evidence>
<dbReference type="InterPro" id="IPR001818">
    <property type="entry name" value="Pept_M10_metallopeptidase"/>
</dbReference>
<feature type="binding site" evidence="13">
    <location>
        <position position="151"/>
    </location>
    <ligand>
        <name>Zn(2+)</name>
        <dbReference type="ChEBI" id="CHEBI:29105"/>
        <label>2</label>
        <note>catalytic</note>
    </ligand>
</feature>
<evidence type="ECO:0000256" key="11">
    <source>
        <dbReference type="ARBA" id="ARBA00023157"/>
    </source>
</evidence>
<dbReference type="SUPFAM" id="SSF55486">
    <property type="entry name" value="Metalloproteases ('zincins'), catalytic domain"/>
    <property type="match status" value="1"/>
</dbReference>
<comment type="cofactor">
    <cofactor evidence="14">
        <name>Zn(2+)</name>
        <dbReference type="ChEBI" id="CHEBI:29105"/>
    </cofactor>
    <text evidence="14">Binds 2 Zn(2+) ions per subunit.</text>
</comment>
<dbReference type="PIRSF" id="PIRSF001191">
    <property type="entry name" value="Peptidase_M10A_matrix"/>
    <property type="match status" value="1"/>
</dbReference>
<dbReference type="GO" id="GO:0030574">
    <property type="term" value="P:collagen catabolic process"/>
    <property type="evidence" value="ECO:0007669"/>
    <property type="project" value="TreeGrafter"/>
</dbReference>
<keyword evidence="7 13" id="KW-0862">Zinc</keyword>
<dbReference type="FunFam" id="2.110.10.10:FF:000007">
    <property type="entry name" value="stromelysin-3 isoform X2"/>
    <property type="match status" value="1"/>
</dbReference>
<feature type="binding site" evidence="14">
    <location>
        <position position="121"/>
    </location>
    <ligand>
        <name>Ca(2+)</name>
        <dbReference type="ChEBI" id="CHEBI:29108"/>
        <label>1</label>
    </ligand>
</feature>
<feature type="binding site" evidence="14">
    <location>
        <position position="283"/>
    </location>
    <ligand>
        <name>Ca(2+)</name>
        <dbReference type="ChEBI" id="CHEBI:29108"/>
        <label>4</label>
    </ligand>
</feature>
<feature type="binding site" evidence="13">
    <location>
        <position position="141"/>
    </location>
    <ligand>
        <name>Zn(2+)</name>
        <dbReference type="ChEBI" id="CHEBI:29105"/>
        <label>2</label>
        <note>catalytic</note>
    </ligand>
</feature>
<keyword evidence="20" id="KW-1185">Reference proteome</keyword>
<evidence type="ECO:0000256" key="1">
    <source>
        <dbReference type="ARBA" id="ARBA00010370"/>
    </source>
</evidence>
<dbReference type="Proteomes" id="UP000318571">
    <property type="component" value="Chromosome 5"/>
</dbReference>
<feature type="binding site" evidence="14">
    <location>
        <position position="237"/>
    </location>
    <ligand>
        <name>Ca(2+)</name>
        <dbReference type="ChEBI" id="CHEBI:29108"/>
        <label>4</label>
    </ligand>
</feature>
<feature type="active site" evidence="12">
    <location>
        <position position="142"/>
    </location>
</feature>
<dbReference type="InterPro" id="IPR036375">
    <property type="entry name" value="Hemopexin-like_dom_sf"/>
</dbReference>
<evidence type="ECO:0000256" key="8">
    <source>
        <dbReference type="ARBA" id="ARBA00022837"/>
    </source>
</evidence>
<dbReference type="CDD" id="cd00094">
    <property type="entry name" value="HX"/>
    <property type="match status" value="1"/>
</dbReference>
<dbReference type="InterPro" id="IPR024079">
    <property type="entry name" value="MetalloPept_cat_dom_sf"/>
</dbReference>
<dbReference type="CDD" id="cd04278">
    <property type="entry name" value="ZnMc_MMP"/>
    <property type="match status" value="1"/>
</dbReference>
<dbReference type="PANTHER" id="PTHR10201:SF291">
    <property type="entry name" value="MATRIX METALLOPROTEINASE 1, ISOFORM C-RELATED"/>
    <property type="match status" value="1"/>
</dbReference>
<dbReference type="Gene3D" id="3.40.390.10">
    <property type="entry name" value="Collagenase (Catalytic Domain)"/>
    <property type="match status" value="1"/>
</dbReference>
<keyword evidence="4" id="KW-0732">Signal</keyword>
<evidence type="ECO:0000259" key="18">
    <source>
        <dbReference type="SMART" id="SM00235"/>
    </source>
</evidence>
<evidence type="ECO:0000256" key="10">
    <source>
        <dbReference type="ARBA" id="ARBA00023145"/>
    </source>
</evidence>
<dbReference type="PANTHER" id="PTHR10201">
    <property type="entry name" value="MATRIX METALLOPROTEINASE"/>
    <property type="match status" value="1"/>
</dbReference>
<feature type="binding site" evidence="14">
    <location>
        <position position="116"/>
    </location>
    <ligand>
        <name>Ca(2+)</name>
        <dbReference type="ChEBI" id="CHEBI:29108"/>
        <label>2</label>
    </ligand>
</feature>
<dbReference type="InterPro" id="IPR000585">
    <property type="entry name" value="Hemopexin-like_dom"/>
</dbReference>
<feature type="binding site" description="in inhibited form" evidence="14">
    <location>
        <position position="6"/>
    </location>
    <ligand>
        <name>Zn(2+)</name>
        <dbReference type="ChEBI" id="CHEBI:29105"/>
        <label>2</label>
        <note>catalytic</note>
    </ligand>
</feature>
<evidence type="ECO:0000256" key="6">
    <source>
        <dbReference type="ARBA" id="ARBA00022801"/>
    </source>
</evidence>
<dbReference type="SMART" id="SM00235">
    <property type="entry name" value="ZnMc"/>
    <property type="match status" value="1"/>
</dbReference>
<dbReference type="PRINTS" id="PR00138">
    <property type="entry name" value="MATRIXIN"/>
</dbReference>
<evidence type="ECO:0000256" key="12">
    <source>
        <dbReference type="PIRSR" id="PIRSR001191-1"/>
    </source>
</evidence>
<dbReference type="GO" id="GO:0004222">
    <property type="term" value="F:metalloendopeptidase activity"/>
    <property type="evidence" value="ECO:0007669"/>
    <property type="project" value="InterPro"/>
</dbReference>
<keyword evidence="10" id="KW-0865">Zymogen</keyword>
<dbReference type="Pfam" id="PF00045">
    <property type="entry name" value="Hemopexin"/>
    <property type="match status" value="4"/>
</dbReference>
<feature type="binding site" evidence="14">
    <location>
        <position position="332"/>
    </location>
    <ligand>
        <name>Ca(2+)</name>
        <dbReference type="ChEBI" id="CHEBI:29108"/>
        <label>5</label>
    </ligand>
</feature>
<feature type="region of interest" description="Disordered" evidence="17">
    <location>
        <begin position="185"/>
        <end position="232"/>
    </location>
</feature>
<reference evidence="19 20" key="1">
    <citation type="journal article" date="2018" name="Nat. Ecol. Evol.">
        <title>Genomic signatures of mitonuclear coevolution across populations of Tigriopus californicus.</title>
        <authorList>
            <person name="Barreto F.S."/>
            <person name="Watson E.T."/>
            <person name="Lima T.G."/>
            <person name="Willett C.S."/>
            <person name="Edmands S."/>
            <person name="Li W."/>
            <person name="Burton R.S."/>
        </authorList>
    </citation>
    <scope>NUCLEOTIDE SEQUENCE [LARGE SCALE GENOMIC DNA]</scope>
    <source>
        <strain evidence="19 20">San Diego</strain>
    </source>
</reference>
<feature type="binding site" evidence="14">
    <location>
        <position position="123"/>
    </location>
    <ligand>
        <name>Ca(2+)</name>
        <dbReference type="ChEBI" id="CHEBI:29108"/>
        <label>3</label>
    </ligand>
</feature>
<name>A0A553PFG8_TIGCA</name>
<dbReference type="Pfam" id="PF00413">
    <property type="entry name" value="Peptidase_M10"/>
    <property type="match status" value="1"/>
</dbReference>
<comment type="similarity">
    <text evidence="1">Belongs to the peptidase M10A family.</text>
</comment>
<feature type="repeat" description="Hemopexin" evidence="16">
    <location>
        <begin position="233"/>
        <end position="278"/>
    </location>
</feature>
<dbReference type="SUPFAM" id="SSF50923">
    <property type="entry name" value="Hemopexin-like domain"/>
    <property type="match status" value="1"/>
</dbReference>
<feature type="binding site" evidence="14">
    <location>
        <position position="99"/>
    </location>
    <ligand>
        <name>Ca(2+)</name>
        <dbReference type="ChEBI" id="CHEBI:29108"/>
        <label>3</label>
    </ligand>
</feature>
<keyword evidence="11" id="KW-1015">Disulfide bond</keyword>
<evidence type="ECO:0000256" key="5">
    <source>
        <dbReference type="ARBA" id="ARBA00022737"/>
    </source>
</evidence>
<sequence>MNTPRCGVGDQIGHGANARRKKRYALQGSRWSRDVLTYRITKYPSTDRLSKSEVDSQIKEGFTLWERQTNLKFEEKSSGSIHIEIRFEKREHGDGDPFDGAGGTLAHAYFPQFGGDAHFDDEEFWTIDSFRGTNLLQTAAHEFGHSLGLSHSDVRDALMAPFYRGWIPNLELHPDDIAAIQALYGTKTKEEDENPPRTPGNTDNDDDDDENEDDNNDERDPPSNGDNEDLCDDTGFDTIFSTTDGTFYVFKGSNYWKLTDDSVERGYPRKIADDWSGLPDNVDAAVTWPANKKTYIFKGSEYWRFENQEADSGYPKRISEGFEDIPNDVDAAFIWGGNGKIYFFKNNEYWKFDPTKRPPVRSVYPRPLSNWELPNGVVGAIQWSNKYTYFFTRDSYYRFNDRRFSLDRGEPGFPRKTGPWWFGCPSDGSFSPAQAKKEAASISLFDDEGDELLDVVPGDEDKK</sequence>
<keyword evidence="6" id="KW-0378">Hydrolase</keyword>
<evidence type="ECO:0000256" key="2">
    <source>
        <dbReference type="ARBA" id="ARBA00022670"/>
    </source>
</evidence>
<dbReference type="EMBL" id="VCGU01000004">
    <property type="protein sequence ID" value="TRY76438.1"/>
    <property type="molecule type" value="Genomic_DNA"/>
</dbReference>
<feature type="repeat" description="Hemopexin" evidence="16">
    <location>
        <begin position="279"/>
        <end position="325"/>
    </location>
</feature>
<comment type="cofactor">
    <cofactor evidence="14">
        <name>Ca(2+)</name>
        <dbReference type="ChEBI" id="CHEBI:29108"/>
    </cofactor>
    <text evidence="14">Can bind about 5 Ca(2+) ions per subunit.</text>
</comment>
<evidence type="ECO:0000256" key="3">
    <source>
        <dbReference type="ARBA" id="ARBA00022723"/>
    </source>
</evidence>
<dbReference type="GO" id="GO:0030198">
    <property type="term" value="P:extracellular matrix organization"/>
    <property type="evidence" value="ECO:0007669"/>
    <property type="project" value="TreeGrafter"/>
</dbReference>
<feature type="binding site" evidence="14">
    <location>
        <position position="285"/>
    </location>
    <ligand>
        <name>Ca(2+)</name>
        <dbReference type="ChEBI" id="CHEBI:29108"/>
        <label>5</label>
    </ligand>
</feature>
<feature type="binding site" evidence="14">
    <location>
        <position position="239"/>
    </location>
    <ligand>
        <name>Ca(2+)</name>
        <dbReference type="ChEBI" id="CHEBI:29108"/>
        <label>5</label>
    </ligand>
</feature>
<dbReference type="InterPro" id="IPR006026">
    <property type="entry name" value="Peptidase_Metallo"/>
</dbReference>
<keyword evidence="2" id="KW-0645">Protease</keyword>
<dbReference type="SMART" id="SM00120">
    <property type="entry name" value="HX"/>
    <property type="match status" value="4"/>
</dbReference>
<evidence type="ECO:0000256" key="15">
    <source>
        <dbReference type="PIRSR" id="PIRSR621190-4"/>
    </source>
</evidence>
<feature type="domain" description="Peptidase metallopeptidase" evidence="18">
    <location>
        <begin position="27"/>
        <end position="186"/>
    </location>
</feature>
<feature type="binding site" evidence="14">
    <location>
        <position position="114"/>
    </location>
    <ligand>
        <name>Ca(2+)</name>
        <dbReference type="ChEBI" id="CHEBI:29108"/>
        <label>2</label>
    </ligand>
</feature>
<gene>
    <name evidence="19" type="ORF">TCAL_00055</name>
</gene>
<feature type="binding site" evidence="14">
    <location>
        <position position="123"/>
    </location>
    <ligand>
        <name>Ca(2+)</name>
        <dbReference type="ChEBI" id="CHEBI:29108"/>
        <label>1</label>
    </ligand>
</feature>
<keyword evidence="9" id="KW-0482">Metalloprotease</keyword>
<evidence type="ECO:0000313" key="19">
    <source>
        <dbReference type="EMBL" id="TRY76438.1"/>
    </source>
</evidence>
<evidence type="ECO:0000256" key="7">
    <source>
        <dbReference type="ARBA" id="ARBA00022833"/>
    </source>
</evidence>
<evidence type="ECO:0000256" key="16">
    <source>
        <dbReference type="PROSITE-ProRule" id="PRU01011"/>
    </source>
</evidence>
<protein>
    <recommendedName>
        <fullName evidence="18">Peptidase metallopeptidase domain-containing protein</fullName>
    </recommendedName>
</protein>
<feature type="compositionally biased region" description="Acidic residues" evidence="17">
    <location>
        <begin position="203"/>
        <end position="217"/>
    </location>
</feature>
<dbReference type="STRING" id="6832.A0A553PFG8"/>
<feature type="binding site" evidence="14">
    <location>
        <position position="120"/>
    </location>
    <ligand>
        <name>Ca(2+)</name>
        <dbReference type="ChEBI" id="CHEBI:29108"/>
        <label>3</label>
    </ligand>
</feature>
<accession>A0A553PFG8</accession>
<comment type="caution">
    <text evidence="19">The sequence shown here is derived from an EMBL/GenBank/DDBJ whole genome shotgun (WGS) entry which is preliminary data.</text>
</comment>
<keyword evidence="8 14" id="KW-0106">Calcium</keyword>
<dbReference type="Gene3D" id="2.110.10.10">
    <property type="entry name" value="Hemopexin-like domain"/>
    <property type="match status" value="1"/>
</dbReference>
<proteinExistence type="inferred from homology"/>
<dbReference type="OMA" id="WTINEKK"/>
<feature type="binding site" evidence="14">
    <location>
        <position position="94"/>
    </location>
    <ligand>
        <name>Zn(2+)</name>
        <dbReference type="ChEBI" id="CHEBI:29105"/>
        <label>1</label>
    </ligand>
</feature>
<organism evidence="19 20">
    <name type="scientific">Tigriopus californicus</name>
    <name type="common">Marine copepod</name>
    <dbReference type="NCBI Taxonomy" id="6832"/>
    <lineage>
        <taxon>Eukaryota</taxon>
        <taxon>Metazoa</taxon>
        <taxon>Ecdysozoa</taxon>
        <taxon>Arthropoda</taxon>
        <taxon>Crustacea</taxon>
        <taxon>Multicrustacea</taxon>
        <taxon>Hexanauplia</taxon>
        <taxon>Copepoda</taxon>
        <taxon>Harpacticoida</taxon>
        <taxon>Harpacticidae</taxon>
        <taxon>Tigriopus</taxon>
    </lineage>
</organism>
<feature type="binding site" evidence="14">
    <location>
        <position position="100"/>
    </location>
    <ligand>
        <name>Ca(2+)</name>
        <dbReference type="ChEBI" id="CHEBI:29108"/>
        <label>3</label>
    </ligand>
</feature>
<dbReference type="InterPro" id="IPR018487">
    <property type="entry name" value="Hemopexin-like_repeat"/>
</dbReference>
<feature type="modified residue" description="Phosphotyrosine; by PKDCC" evidence="15">
    <location>
        <position position="314"/>
    </location>
</feature>
<feature type="binding site" evidence="14">
    <location>
        <position position="92"/>
    </location>
    <ligand>
        <name>Zn(2+)</name>
        <dbReference type="ChEBI" id="CHEBI:29105"/>
        <label>1</label>
    </ligand>
</feature>
<keyword evidence="3 13" id="KW-0479">Metal-binding</keyword>
<feature type="binding site" evidence="14">
    <location>
        <position position="118"/>
    </location>
    <ligand>
        <name>Zn(2+)</name>
        <dbReference type="ChEBI" id="CHEBI:29105"/>
        <label>1</label>
    </ligand>
</feature>
<dbReference type="PROSITE" id="PS00024">
    <property type="entry name" value="HEMOPEXIN"/>
    <property type="match status" value="1"/>
</dbReference>
<dbReference type="AlphaFoldDB" id="A0A553PFG8"/>
<dbReference type="GO" id="GO:0031012">
    <property type="term" value="C:extracellular matrix"/>
    <property type="evidence" value="ECO:0007669"/>
    <property type="project" value="InterPro"/>
</dbReference>
<keyword evidence="5" id="KW-0677">Repeat</keyword>
<dbReference type="InterPro" id="IPR021190">
    <property type="entry name" value="Pept_M10A"/>
</dbReference>
<dbReference type="GO" id="GO:0006508">
    <property type="term" value="P:proteolysis"/>
    <property type="evidence" value="ECO:0007669"/>
    <property type="project" value="UniProtKB-KW"/>
</dbReference>
<evidence type="ECO:0000313" key="20">
    <source>
        <dbReference type="Proteomes" id="UP000318571"/>
    </source>
</evidence>
<feature type="binding site" evidence="14">
    <location>
        <position position="159"/>
    </location>
    <ligand>
        <name>Zn(2+)</name>
        <dbReference type="ChEBI" id="CHEBI:29105"/>
        <label>2</label>
        <note>catalytic</note>
    </ligand>
</feature>
<evidence type="ECO:0000256" key="14">
    <source>
        <dbReference type="PIRSR" id="PIRSR621190-2"/>
    </source>
</evidence>
<feature type="binding site" evidence="13">
    <location>
        <position position="145"/>
    </location>
    <ligand>
        <name>Zn(2+)</name>
        <dbReference type="ChEBI" id="CHEBI:29105"/>
        <label>2</label>
        <note>catalytic</note>
    </ligand>
</feature>
<dbReference type="GO" id="GO:0008270">
    <property type="term" value="F:zinc ion binding"/>
    <property type="evidence" value="ECO:0007669"/>
    <property type="project" value="InterPro"/>
</dbReference>
<evidence type="ECO:0000256" key="13">
    <source>
        <dbReference type="PIRSR" id="PIRSR001191-2"/>
    </source>
</evidence>
<dbReference type="PROSITE" id="PS51642">
    <property type="entry name" value="HEMOPEXIN_2"/>
    <property type="match status" value="3"/>
</dbReference>
<dbReference type="InterPro" id="IPR033739">
    <property type="entry name" value="M10A_MMP"/>
</dbReference>
<evidence type="ECO:0000256" key="4">
    <source>
        <dbReference type="ARBA" id="ARBA00022729"/>
    </source>
</evidence>
<feature type="repeat" description="Hemopexin" evidence="16">
    <location>
        <begin position="326"/>
        <end position="375"/>
    </location>
</feature>
<dbReference type="InterPro" id="IPR018486">
    <property type="entry name" value="Hemopexin_CS"/>
</dbReference>